<sequence>MISVSTAALVNAEKFQIALDPEAEFEIMEAMMKRFKRQTVVGFIACLLMVVGSVTLLEFWYFYSWYNIVLYVCYASWLISTVMFCWIGYENAREMYKSAEVGVITPQQISSLCCWIAGVCFVVGMCIYDLSSFGCVALYEVGTGQFMLSGFIDTWIWWQEKRLAGFDDMIWFDKWMLAVESLPFMLSNVGNVMFVWDMVYWYPNFIDKYYSRAVWICLYACVLYTLAMLSGLFLVFGQERIGKWREAAVERALKHHGENLRKLQKSRKGALGSPLIPGQEERKEGVDVVDVFGNV</sequence>
<name>A0A6V1QWL8_HETAK</name>
<feature type="transmembrane region" description="Helical" evidence="1">
    <location>
        <begin position="68"/>
        <end position="89"/>
    </location>
</feature>
<feature type="transmembrane region" description="Helical" evidence="1">
    <location>
        <begin position="213"/>
        <end position="236"/>
    </location>
</feature>
<evidence type="ECO:0000256" key="1">
    <source>
        <dbReference type="SAM" id="Phobius"/>
    </source>
</evidence>
<reference evidence="2" key="1">
    <citation type="submission" date="2021-01" db="EMBL/GenBank/DDBJ databases">
        <authorList>
            <person name="Corre E."/>
            <person name="Pelletier E."/>
            <person name="Niang G."/>
            <person name="Scheremetjew M."/>
            <person name="Finn R."/>
            <person name="Kale V."/>
            <person name="Holt S."/>
            <person name="Cochrane G."/>
            <person name="Meng A."/>
            <person name="Brown T."/>
            <person name="Cohen L."/>
        </authorList>
    </citation>
    <scope>NUCLEOTIDE SEQUENCE</scope>
    <source>
        <strain evidence="2">CCMP3107</strain>
    </source>
</reference>
<accession>A0A6V1QWL8</accession>
<gene>
    <name evidence="2" type="ORF">HAKA00212_LOCUS11937</name>
</gene>
<evidence type="ECO:0000313" key="2">
    <source>
        <dbReference type="EMBL" id="CAE0633224.1"/>
    </source>
</evidence>
<proteinExistence type="predicted"/>
<keyword evidence="1" id="KW-0472">Membrane</keyword>
<dbReference type="EMBL" id="HBIU01025796">
    <property type="protein sequence ID" value="CAE0633224.1"/>
    <property type="molecule type" value="Transcribed_RNA"/>
</dbReference>
<organism evidence="2">
    <name type="scientific">Heterosigma akashiwo</name>
    <name type="common">Chromophytic alga</name>
    <name type="synonym">Heterosigma carterae</name>
    <dbReference type="NCBI Taxonomy" id="2829"/>
    <lineage>
        <taxon>Eukaryota</taxon>
        <taxon>Sar</taxon>
        <taxon>Stramenopiles</taxon>
        <taxon>Ochrophyta</taxon>
        <taxon>Raphidophyceae</taxon>
        <taxon>Chattonellales</taxon>
        <taxon>Chattonellaceae</taxon>
        <taxon>Heterosigma</taxon>
    </lineage>
</organism>
<dbReference type="AlphaFoldDB" id="A0A6V1QWL8"/>
<keyword evidence="1" id="KW-1133">Transmembrane helix</keyword>
<feature type="transmembrane region" description="Helical" evidence="1">
    <location>
        <begin position="40"/>
        <end position="62"/>
    </location>
</feature>
<keyword evidence="1" id="KW-0812">Transmembrane</keyword>
<feature type="transmembrane region" description="Helical" evidence="1">
    <location>
        <begin position="109"/>
        <end position="130"/>
    </location>
</feature>
<protein>
    <recommendedName>
        <fullName evidence="3">Transmembrane protein</fullName>
    </recommendedName>
</protein>
<evidence type="ECO:0008006" key="3">
    <source>
        <dbReference type="Google" id="ProtNLM"/>
    </source>
</evidence>
<feature type="transmembrane region" description="Helical" evidence="1">
    <location>
        <begin position="179"/>
        <end position="201"/>
    </location>
</feature>
<feature type="transmembrane region" description="Helical" evidence="1">
    <location>
        <begin position="136"/>
        <end position="158"/>
    </location>
</feature>